<evidence type="ECO:0000256" key="1">
    <source>
        <dbReference type="SAM" id="MobiDB-lite"/>
    </source>
</evidence>
<organism evidence="2 3">
    <name type="scientific">Streptomyces laurentii</name>
    <dbReference type="NCBI Taxonomy" id="39478"/>
    <lineage>
        <taxon>Bacteria</taxon>
        <taxon>Bacillati</taxon>
        <taxon>Actinomycetota</taxon>
        <taxon>Actinomycetes</taxon>
        <taxon>Kitasatosporales</taxon>
        <taxon>Streptomycetaceae</taxon>
        <taxon>Streptomyces</taxon>
    </lineage>
</organism>
<dbReference type="KEGG" id="slau:SLA_7129"/>
<dbReference type="AlphaFoldDB" id="A0A160P9H4"/>
<reference evidence="2 3" key="1">
    <citation type="journal article" date="2016" name="Genome Announc.">
        <title>Complete Genome Sequence of Thiostrepton-Producing Streptomyces laurentii ATCC 31255.</title>
        <authorList>
            <person name="Doi K."/>
            <person name="Fujino Y."/>
            <person name="Nagayoshi Y."/>
            <person name="Ohshima T."/>
            <person name="Ogata S."/>
        </authorList>
    </citation>
    <scope>NUCLEOTIDE SEQUENCE [LARGE SCALE GENOMIC DNA]</scope>
    <source>
        <strain evidence="2 3">ATCC 31255</strain>
    </source>
</reference>
<name>A0A160P9H4_STRLU</name>
<sequence length="213" mass="22334">MPRFLHQSTDPDAVHALGDRLLHVSQAITDLRLIPSTTDADAQERLTQLTRECLTLSVRASTLATRTAMSSAACTVDGREAIGLLTRMTAAASAGAIHVTAVLSALAQGDQTGAAALVDSALSGLQPIGRMSWAAAAALTRHEGVLNAQLDTEVYPFDPEAEPEQVTEPQRQALAHIARGIVVLHTAEHGRPGNYVRPAPYGSRPSTLCGSGS</sequence>
<gene>
    <name evidence="2" type="ORF">SLA_7129</name>
</gene>
<protein>
    <submittedName>
        <fullName evidence="2">Rho GTPase-activating protein 23</fullName>
    </submittedName>
</protein>
<evidence type="ECO:0000313" key="2">
    <source>
        <dbReference type="EMBL" id="BAU87995.1"/>
    </source>
</evidence>
<accession>A0A160P9H4</accession>
<evidence type="ECO:0000313" key="3">
    <source>
        <dbReference type="Proteomes" id="UP000217676"/>
    </source>
</evidence>
<feature type="compositionally biased region" description="Polar residues" evidence="1">
    <location>
        <begin position="204"/>
        <end position="213"/>
    </location>
</feature>
<dbReference type="EMBL" id="AP017424">
    <property type="protein sequence ID" value="BAU87995.1"/>
    <property type="molecule type" value="Genomic_DNA"/>
</dbReference>
<proteinExistence type="predicted"/>
<feature type="region of interest" description="Disordered" evidence="1">
    <location>
        <begin position="192"/>
        <end position="213"/>
    </location>
</feature>
<keyword evidence="3" id="KW-1185">Reference proteome</keyword>
<dbReference type="Proteomes" id="UP000217676">
    <property type="component" value="Chromosome"/>
</dbReference>